<dbReference type="SUPFAM" id="SSF81321">
    <property type="entry name" value="Family A G protein-coupled receptor-like"/>
    <property type="match status" value="1"/>
</dbReference>
<evidence type="ECO:0000256" key="12">
    <source>
        <dbReference type="RuleBase" id="RU000688"/>
    </source>
</evidence>
<evidence type="ECO:0000313" key="16">
    <source>
        <dbReference type="Ensembl" id="ENSCINP00000002459.3"/>
    </source>
</evidence>
<sequence length="390" mass="43645">MNQWLETIMNERKFEIVNSSLQGLLKPDSLGMDHDVTPTVDLTDGVPQCKDLNPYVLKGDGWVPQHISRANRSTYSFLCVYMTFVFLLSCSLNILVIVATLKNKVLRQPLNYIIVNLAVVDLLSGFVGGFISIAANGAGYFFWGKTMCQIEGYFVSNFGVTGLLSIAVMAFERYFVICKPFGPVRFEEKHSIFGIVITWVWSMFWNTPPLIFWDGYDTEGLGTSCAPNWFVKEKRERLFIILYFVFCFVIPLAVIMICYGKLILTLRQIAKESSLSGGTSPEGEVTKMVVVMVTAFVFCWLPYAAFAMYNVVNPEAQIDYALGAAPAFFAKTATIYNPLIYIGLNRQFRDCVVRMIFNGRNPWVDELVGSQVSSTGSQLTAVSSNKVAPA</sequence>
<comment type="similarity">
    <text evidence="12">Belongs to the G-protein coupled receptor 1 family.</text>
</comment>
<dbReference type="GO" id="GO:0005886">
    <property type="term" value="C:plasma membrane"/>
    <property type="evidence" value="ECO:0000318"/>
    <property type="project" value="GO_Central"/>
</dbReference>
<dbReference type="PRINTS" id="PR00237">
    <property type="entry name" value="GPCRRHODOPSN"/>
</dbReference>
<evidence type="ECO:0000259" key="14">
    <source>
        <dbReference type="PROSITE" id="PS50262"/>
    </source>
</evidence>
<dbReference type="CDD" id="cd14969">
    <property type="entry name" value="7tmA_Opsins_type2_animals"/>
    <property type="match status" value="1"/>
</dbReference>
<dbReference type="Pfam" id="PF00001">
    <property type="entry name" value="7tm_1"/>
    <property type="match status" value="1"/>
</dbReference>
<dbReference type="GO" id="GO:0007186">
    <property type="term" value="P:G protein-coupled receptor signaling pathway"/>
    <property type="evidence" value="ECO:0000318"/>
    <property type="project" value="GO_Central"/>
</dbReference>
<organism evidence="15">
    <name type="scientific">Ciona intestinalis</name>
    <name type="common">Transparent sea squirt</name>
    <name type="synonym">Ascidia intestinalis</name>
    <dbReference type="NCBI Taxonomy" id="7719"/>
    <lineage>
        <taxon>Eukaryota</taxon>
        <taxon>Metazoa</taxon>
        <taxon>Chordata</taxon>
        <taxon>Tunicata</taxon>
        <taxon>Ascidiacea</taxon>
        <taxon>Phlebobranchia</taxon>
        <taxon>Cionidae</taxon>
        <taxon>Ciona</taxon>
    </lineage>
</organism>
<dbReference type="Proteomes" id="UP000008144">
    <property type="component" value="Unassembled WGS sequence"/>
</dbReference>
<evidence type="ECO:0000256" key="4">
    <source>
        <dbReference type="ARBA" id="ARBA00022692"/>
    </source>
</evidence>
<dbReference type="PROSITE" id="PS00237">
    <property type="entry name" value="G_PROTEIN_RECEP_F1_1"/>
    <property type="match status" value="1"/>
</dbReference>
<dbReference type="InterPro" id="IPR027430">
    <property type="entry name" value="Retinal_BS"/>
</dbReference>
<dbReference type="OrthoDB" id="6142583at2759"/>
<dbReference type="GO" id="GO:0001750">
    <property type="term" value="C:photoreceptor outer segment"/>
    <property type="evidence" value="ECO:0000318"/>
    <property type="project" value="GO_Central"/>
</dbReference>
<feature type="domain" description="G-protein coupled receptors family 1 profile" evidence="14">
    <location>
        <begin position="92"/>
        <end position="341"/>
    </location>
</feature>
<dbReference type="FunFam" id="1.20.1070.10:FF:001000">
    <property type="entry name" value="opsin"/>
    <property type="match status" value="1"/>
</dbReference>
<feature type="transmembrane region" description="Helical" evidence="13">
    <location>
        <begin position="153"/>
        <end position="171"/>
    </location>
</feature>
<evidence type="ECO:0000256" key="13">
    <source>
        <dbReference type="SAM" id="Phobius"/>
    </source>
</evidence>
<dbReference type="GeneTree" id="ENSGT01030000234549"/>
<feature type="transmembrane region" description="Helical" evidence="13">
    <location>
        <begin position="238"/>
        <end position="264"/>
    </location>
</feature>
<keyword evidence="11 12" id="KW-0807">Transducer</keyword>
<feature type="transmembrane region" description="Helical" evidence="13">
    <location>
        <begin position="285"/>
        <end position="308"/>
    </location>
</feature>
<proteinExistence type="evidence at transcript level"/>
<dbReference type="GeneID" id="445754"/>
<dbReference type="GO" id="GO:0016038">
    <property type="term" value="P:absorption of visible light"/>
    <property type="evidence" value="ECO:0000318"/>
    <property type="project" value="GO_Central"/>
</dbReference>
<evidence type="ECO:0000256" key="10">
    <source>
        <dbReference type="ARBA" id="ARBA00023170"/>
    </source>
</evidence>
<keyword evidence="2" id="KW-0600">Photoreceptor protein</keyword>
<keyword evidence="7" id="KW-0157">Chromophore</keyword>
<dbReference type="InterPro" id="IPR050125">
    <property type="entry name" value="GPCR_opsins"/>
</dbReference>
<dbReference type="Ensembl" id="ENSCINT00000002459.3">
    <property type="protein sequence ID" value="ENSCINP00000002459.3"/>
    <property type="gene ID" value="ENSCING00000001265.3"/>
</dbReference>
<dbReference type="RefSeq" id="NP_001027727.1">
    <property type="nucleotide sequence ID" value="NM_001032555.1"/>
</dbReference>
<evidence type="ECO:0000256" key="7">
    <source>
        <dbReference type="ARBA" id="ARBA00022991"/>
    </source>
</evidence>
<dbReference type="Gene3D" id="1.20.1070.10">
    <property type="entry name" value="Rhodopsin 7-helix transmembrane proteins"/>
    <property type="match status" value="1"/>
</dbReference>
<evidence type="ECO:0000256" key="1">
    <source>
        <dbReference type="ARBA" id="ARBA00004141"/>
    </source>
</evidence>
<evidence type="ECO:0000313" key="17">
    <source>
        <dbReference type="Proteomes" id="UP000008144"/>
    </source>
</evidence>
<dbReference type="AlphaFoldDB" id="Q95P33"/>
<dbReference type="InterPro" id="IPR000276">
    <property type="entry name" value="GPCR_Rhodpsn"/>
</dbReference>
<gene>
    <name evidence="15" type="primary">Ci-opsin1</name>
    <name evidence="16" type="synonym">opsin1</name>
</gene>
<evidence type="ECO:0000313" key="15">
    <source>
        <dbReference type="EMBL" id="BAB68391.1"/>
    </source>
</evidence>
<dbReference type="GO" id="GO:0008020">
    <property type="term" value="F:G protein-coupled photoreceptor activity"/>
    <property type="evidence" value="ECO:0000318"/>
    <property type="project" value="GO_Central"/>
</dbReference>
<feature type="transmembrane region" description="Helical" evidence="13">
    <location>
        <begin position="113"/>
        <end position="133"/>
    </location>
</feature>
<dbReference type="EMBL" id="AB058682">
    <property type="protein sequence ID" value="BAB68391.1"/>
    <property type="molecule type" value="mRNA"/>
</dbReference>
<reference evidence="17" key="2">
    <citation type="journal article" date="2002" name="Science">
        <title>The draft genome of Ciona intestinalis: insights into chordate and vertebrate origins.</title>
        <authorList>
            <person name="Dehal P."/>
            <person name="Satou Y."/>
            <person name="Campbell R.K."/>
            <person name="Chapman J."/>
            <person name="Degnan B."/>
            <person name="De Tomaso A."/>
            <person name="Davidson B."/>
            <person name="Di Gregorio A."/>
            <person name="Gelpke M."/>
            <person name="Goodstein D.M."/>
            <person name="Harafuji N."/>
            <person name="Hastings K.E."/>
            <person name="Ho I."/>
            <person name="Hotta K."/>
            <person name="Huang W."/>
            <person name="Kawashima T."/>
            <person name="Lemaire P."/>
            <person name="Martinez D."/>
            <person name="Meinertzhagen I.A."/>
            <person name="Necula S."/>
            <person name="Nonaka M."/>
            <person name="Putnam N."/>
            <person name="Rash S."/>
            <person name="Saiga H."/>
            <person name="Satake M."/>
            <person name="Terry A."/>
            <person name="Yamada L."/>
            <person name="Wang H.G."/>
            <person name="Awazu S."/>
            <person name="Azumi K."/>
            <person name="Boore J."/>
            <person name="Branno M."/>
            <person name="Chin-Bow S."/>
            <person name="DeSantis R."/>
            <person name="Doyle S."/>
            <person name="Francino P."/>
            <person name="Keys D.N."/>
            <person name="Haga S."/>
            <person name="Hayashi H."/>
            <person name="Hino K."/>
            <person name="Imai K.S."/>
            <person name="Inaba K."/>
            <person name="Kano S."/>
            <person name="Kobayashi K."/>
            <person name="Kobayashi M."/>
            <person name="Lee B.I."/>
            <person name="Makabe K.W."/>
            <person name="Manohar C."/>
            <person name="Matassi G."/>
            <person name="Medina M."/>
            <person name="Mochizuki Y."/>
            <person name="Mount S."/>
            <person name="Morishita T."/>
            <person name="Miura S."/>
            <person name="Nakayama A."/>
            <person name="Nishizaka S."/>
            <person name="Nomoto H."/>
            <person name="Ohta F."/>
            <person name="Oishi K."/>
            <person name="Rigoutsos I."/>
            <person name="Sano M."/>
            <person name="Sasaki A."/>
            <person name="Sasakura Y."/>
            <person name="Shoguchi E."/>
            <person name="Shin-i T."/>
            <person name="Spagnuolo A."/>
            <person name="Stainier D."/>
            <person name="Suzuki M.M."/>
            <person name="Tassy O."/>
            <person name="Takatori N."/>
            <person name="Tokuoka M."/>
            <person name="Yagi K."/>
            <person name="Yoshizaki F."/>
            <person name="Wada S."/>
            <person name="Zhang C."/>
            <person name="Hyatt P.D."/>
            <person name="Larimer F."/>
            <person name="Detter C."/>
            <person name="Doggett N."/>
            <person name="Glavina T."/>
            <person name="Hawkins T."/>
            <person name="Richardson P."/>
            <person name="Lucas S."/>
            <person name="Kohara Y."/>
            <person name="Levine M."/>
            <person name="Satoh N."/>
            <person name="Rokhsar D.S."/>
        </authorList>
    </citation>
    <scope>NUCLEOTIDE SEQUENCE [LARGE SCALE GENOMIC DNA]</scope>
</reference>
<keyword evidence="9 13" id="KW-0472">Membrane</keyword>
<dbReference type="PANTHER" id="PTHR24240">
    <property type="entry name" value="OPSIN"/>
    <property type="match status" value="1"/>
</dbReference>
<evidence type="ECO:0000256" key="2">
    <source>
        <dbReference type="ARBA" id="ARBA00022543"/>
    </source>
</evidence>
<evidence type="ECO:0000256" key="5">
    <source>
        <dbReference type="ARBA" id="ARBA00022925"/>
    </source>
</evidence>
<dbReference type="SMR" id="Q95P33"/>
<keyword evidence="4 12" id="KW-0812">Transmembrane</keyword>
<dbReference type="PROSITE" id="PS00238">
    <property type="entry name" value="OPSIN"/>
    <property type="match status" value="1"/>
</dbReference>
<dbReference type="GO" id="GO:0071482">
    <property type="term" value="P:cellular response to light stimulus"/>
    <property type="evidence" value="ECO:0000318"/>
    <property type="project" value="GO_Central"/>
</dbReference>
<evidence type="ECO:0000256" key="3">
    <source>
        <dbReference type="ARBA" id="ARBA00022606"/>
    </source>
</evidence>
<keyword evidence="5" id="KW-0681">Retinal protein</keyword>
<keyword evidence="10 12" id="KW-0675">Receptor</keyword>
<dbReference type="STRING" id="7719.ENSCINP00000002459"/>
<dbReference type="CTD" id="445754"/>
<comment type="subcellular location">
    <subcellularLocation>
        <location evidence="1">Membrane</location>
        <topology evidence="1">Multi-pass membrane protein</topology>
    </subcellularLocation>
</comment>
<name>Q95P33_CIOIN</name>
<accession>A0A1W2VN99</accession>
<feature type="transmembrane region" description="Helical" evidence="13">
    <location>
        <begin position="75"/>
        <end position="101"/>
    </location>
</feature>
<protein>
    <submittedName>
        <fullName evidence="15 16">Opsin</fullName>
    </submittedName>
</protein>
<reference evidence="15" key="1">
    <citation type="journal article" date="2001" name="FEBS Lett.">
        <title>Ci-opsin1, a vertebrate-type opsin gene, expressed in the larval ocellus of the ascidian Ciona intestinalis.</title>
        <authorList>
            <person name="Kusakabe T."/>
            <person name="Kusakabe R."/>
            <person name="Kawakami I."/>
            <person name="Satou Y."/>
            <person name="Satoh N."/>
            <person name="Tsuda M."/>
        </authorList>
    </citation>
    <scope>NUCLEOTIDE SEQUENCE</scope>
    <source>
        <tissue evidence="15">Ocellus</tissue>
    </source>
</reference>
<dbReference type="HOGENOM" id="CLU_009579_3_0_1"/>
<dbReference type="InterPro" id="IPR017452">
    <property type="entry name" value="GPCR_Rhodpsn_7TM"/>
</dbReference>
<feature type="transmembrane region" description="Helical" evidence="13">
    <location>
        <begin position="192"/>
        <end position="213"/>
    </location>
</feature>
<reference evidence="16" key="3">
    <citation type="submission" date="2025-05" db="UniProtKB">
        <authorList>
            <consortium name="Ensembl"/>
        </authorList>
    </citation>
    <scope>IDENTIFICATION</scope>
</reference>
<evidence type="ECO:0000256" key="8">
    <source>
        <dbReference type="ARBA" id="ARBA00023040"/>
    </source>
</evidence>
<dbReference type="GO" id="GO:0007602">
    <property type="term" value="P:phototransduction"/>
    <property type="evidence" value="ECO:0000318"/>
    <property type="project" value="GO_Central"/>
</dbReference>
<keyword evidence="6 13" id="KW-1133">Transmembrane helix</keyword>
<accession>Q95P33</accession>
<dbReference type="KEGG" id="cin:445754"/>
<keyword evidence="3" id="KW-0716">Sensory transduction</keyword>
<evidence type="ECO:0000256" key="6">
    <source>
        <dbReference type="ARBA" id="ARBA00022989"/>
    </source>
</evidence>
<feature type="transmembrane region" description="Helical" evidence="13">
    <location>
        <begin position="320"/>
        <end position="344"/>
    </location>
</feature>
<evidence type="ECO:0000256" key="11">
    <source>
        <dbReference type="ARBA" id="ARBA00023224"/>
    </source>
</evidence>
<dbReference type="PROSITE" id="PS50262">
    <property type="entry name" value="G_PROTEIN_RECEP_F1_2"/>
    <property type="match status" value="1"/>
</dbReference>
<keyword evidence="17" id="KW-1185">Reference proteome</keyword>
<evidence type="ECO:0000256" key="9">
    <source>
        <dbReference type="ARBA" id="ARBA00023136"/>
    </source>
</evidence>
<keyword evidence="8 12" id="KW-0297">G-protein coupled receptor</keyword>